<dbReference type="Pfam" id="PF02098">
    <property type="entry name" value="His_binding"/>
    <property type="match status" value="1"/>
</dbReference>
<dbReference type="InterPro" id="IPR002970">
    <property type="entry name" value="Tick_his-bd"/>
</dbReference>
<dbReference type="GO" id="GO:0043176">
    <property type="term" value="F:amine binding"/>
    <property type="evidence" value="ECO:0007669"/>
    <property type="project" value="InterPro"/>
</dbReference>
<feature type="signal peptide" evidence="2">
    <location>
        <begin position="1"/>
        <end position="18"/>
    </location>
</feature>
<accession>L7LST5</accession>
<dbReference type="InterPro" id="IPR012674">
    <property type="entry name" value="Calycin"/>
</dbReference>
<evidence type="ECO:0000313" key="3">
    <source>
        <dbReference type="EMBL" id="JAA53958.1"/>
    </source>
</evidence>
<evidence type="ECO:0000256" key="2">
    <source>
        <dbReference type="SAM" id="SignalP"/>
    </source>
</evidence>
<sequence length="222" mass="24850">MIASSALALGTFLLCAAATDPAICKNNAGGKSRMDGYDFLQIDARYFLTATSLESVFKLSDGTRIECVTAVTEELLPDTGHKVLNTVYYKNATSDKWGWFSQWYNFESQSDAYNHVTIAEPNGGPQAIYKFLLTTTGCAVVEVKNYILRDDVPSEASAIQERSTGTVTERPDCMMWEKEGNTDATQICCEPYFREMCKPKKPEYQYSPRKCPEPNFDDDSEL</sequence>
<reference evidence="3" key="2">
    <citation type="journal article" date="2015" name="J. Proteomics">
        <title>Sexual differences in the sialomes of the zebra tick, Rhipicephalus pulchellus.</title>
        <authorList>
            <person name="Tan A.W."/>
            <person name="Francischetti I.M."/>
            <person name="Slovak M."/>
            <person name="Kini R.M."/>
            <person name="Ribeiro J.M."/>
        </authorList>
    </citation>
    <scope>NUCLEOTIDE SEQUENCE</scope>
    <source>
        <tissue evidence="3">Salivary gland</tissue>
    </source>
</reference>
<feature type="region of interest" description="Disordered" evidence="1">
    <location>
        <begin position="202"/>
        <end position="222"/>
    </location>
</feature>
<dbReference type="GO" id="GO:0030682">
    <property type="term" value="P:symbiont-mediated perturbation of host defenses"/>
    <property type="evidence" value="ECO:0007669"/>
    <property type="project" value="InterPro"/>
</dbReference>
<evidence type="ECO:0000256" key="1">
    <source>
        <dbReference type="SAM" id="MobiDB-lite"/>
    </source>
</evidence>
<name>L7LST5_RHIPC</name>
<reference evidence="3" key="1">
    <citation type="submission" date="2012-11" db="EMBL/GenBank/DDBJ databases">
        <authorList>
            <person name="Lucero-Rivera Y.E."/>
            <person name="Tovar-Ramirez D."/>
        </authorList>
    </citation>
    <scope>NUCLEOTIDE SEQUENCE</scope>
    <source>
        <tissue evidence="3">Salivary gland</tissue>
    </source>
</reference>
<protein>
    <submittedName>
        <fullName evidence="3">Putative salivary lipocalin</fullName>
    </submittedName>
</protein>
<dbReference type="Gene3D" id="2.40.128.20">
    <property type="match status" value="1"/>
</dbReference>
<dbReference type="AlphaFoldDB" id="L7LST5"/>
<dbReference type="SUPFAM" id="SSF50814">
    <property type="entry name" value="Lipocalins"/>
    <property type="match status" value="1"/>
</dbReference>
<feature type="chain" id="PRO_5003980193" evidence="2">
    <location>
        <begin position="19"/>
        <end position="222"/>
    </location>
</feature>
<dbReference type="EMBL" id="GACK01011076">
    <property type="protein sequence ID" value="JAA53958.1"/>
    <property type="molecule type" value="mRNA"/>
</dbReference>
<organism evidence="3">
    <name type="scientific">Rhipicephalus pulchellus</name>
    <name type="common">Yellow backed tick</name>
    <name type="synonym">Dermacentor pulchellus</name>
    <dbReference type="NCBI Taxonomy" id="72859"/>
    <lineage>
        <taxon>Eukaryota</taxon>
        <taxon>Metazoa</taxon>
        <taxon>Ecdysozoa</taxon>
        <taxon>Arthropoda</taxon>
        <taxon>Chelicerata</taxon>
        <taxon>Arachnida</taxon>
        <taxon>Acari</taxon>
        <taxon>Parasitiformes</taxon>
        <taxon>Ixodida</taxon>
        <taxon>Ixodoidea</taxon>
        <taxon>Ixodidae</taxon>
        <taxon>Rhipicephalinae</taxon>
        <taxon>Rhipicephalus</taxon>
        <taxon>Rhipicephalus</taxon>
    </lineage>
</organism>
<proteinExistence type="evidence at transcript level"/>
<keyword evidence="2" id="KW-0732">Signal</keyword>